<reference evidence="2" key="1">
    <citation type="submission" date="2020-12" db="EMBL/GenBank/DDBJ databases">
        <authorList>
            <person name="Mollov D."/>
            <person name="Grinstead S."/>
            <person name="Fuentes-Bueno I."/>
            <person name="Falk B."/>
        </authorList>
    </citation>
    <scope>NUCLEOTIDE SEQUENCE</scope>
    <source>
        <strain evidence="2">MSV21_FL</strain>
    </source>
</reference>
<protein>
    <submittedName>
        <fullName evidence="2">Putative glycoprotein</fullName>
    </submittedName>
</protein>
<dbReference type="Pfam" id="PF06656">
    <property type="entry name" value="Tenui_PVC2"/>
    <property type="match status" value="1"/>
</dbReference>
<proteinExistence type="predicted"/>
<name>A0A8F0K5L0_MSTV</name>
<keyword evidence="1" id="KW-0472">Membrane</keyword>
<keyword evidence="1" id="KW-1133">Transmembrane helix</keyword>
<dbReference type="InterPro" id="IPR009547">
    <property type="entry name" value="Tenui_PVC2"/>
</dbReference>
<organismHost>
    <name type="scientific">Rottboellia</name>
    <dbReference type="NCBI Taxonomy" id="300124"/>
</organismHost>
<accession>A0A8F0K5L0</accession>
<evidence type="ECO:0000313" key="2">
    <source>
        <dbReference type="EMBL" id="QWK51331.1"/>
    </source>
</evidence>
<dbReference type="PIRSF" id="PIRSF011360">
    <property type="entry name" value="Tenui_PVC2"/>
    <property type="match status" value="1"/>
</dbReference>
<organismHost>
    <name type="scientific">Sorghum bicolor</name>
    <name type="common">Sorghum</name>
    <name type="synonym">Sorghum vulgare</name>
    <dbReference type="NCBI Taxonomy" id="4558"/>
</organismHost>
<feature type="transmembrane region" description="Helical" evidence="1">
    <location>
        <begin position="361"/>
        <end position="377"/>
    </location>
</feature>
<evidence type="ECO:0000256" key="1">
    <source>
        <dbReference type="SAM" id="Phobius"/>
    </source>
</evidence>
<feature type="transmembrane region" description="Helical" evidence="1">
    <location>
        <begin position="265"/>
        <end position="290"/>
    </location>
</feature>
<keyword evidence="1" id="KW-0812">Transmembrane</keyword>
<organism evidence="2">
    <name type="scientific">Maize stripe virus</name>
    <name type="common">MStV</name>
    <dbReference type="NCBI Taxonomy" id="3052767"/>
    <lineage>
        <taxon>Viruses</taxon>
        <taxon>Riboviria</taxon>
        <taxon>Orthornavirae</taxon>
        <taxon>Negarnaviricota</taxon>
        <taxon>Polyploviricotina</taxon>
        <taxon>Bunyaviricetes</taxon>
        <taxon>Hareavirales</taxon>
        <taxon>Phenuiviridae</taxon>
        <taxon>Tenuivirus</taxon>
    </lineage>
</organism>
<organismHost>
    <name type="scientific">Zea mays</name>
    <name type="common">Maize</name>
    <dbReference type="NCBI Taxonomy" id="4577"/>
</organismHost>
<sequence>MHFNIFFIYATLCSLSLSSVIGKVVEDTWMRDRYEPIKSVVKVSCYATAPPCRGNYKLTGFYIEEGEICHNQASINLSETCYSGKYNKELVPHYQFSLFGGIRYKRCKDEPLYDISIIGFKQVKNKAFTLQINTINAELVTYARPKDGFYGLVYVVNTTYCPSEVESESIIHKQVGLTIKPLCTDGVLVYKNSECKVVVKEQEFTMPSCGKIVLPTYDDKINVCDSTGCQSVSCTASDVCVVYDKMDSIMKIKNYHCSDTYIKSVYIIIVLVVLIICIGTITIINILCFLRPAFWLCKKILFTITGLCHYQPAIQEVEVDLSTIRVIQDEDDHLIAIEDSIAPNTNLPSRSMTKARKMENGLLYIPMILFFYIAPMTESACQDLVSSLSNIEVCQDGQCGYNTKVQLSLMNTPQDFCFKTKSDVYKIRFNFLKVKCLSTPEYYTNSYSREIAKSDWKCFEGEGCPVDGSYSIWDKSDTLSYDYCVKEFVFFSYCPATHYNWKRIIYKAISTRPCVVRTCNSFKFEIQGYVQKNGVILSELSGFTDKYISKIVDISLLSFNTMNMPKTYVECDNKAYIRAANDLGSFNKELLGHIQCPTREDALTLTRKCVTKVVTEEDQPMIRYEEKDGLNMLEYVGSKPLIGVAVTPDGLSLDTNDVLPVTLSLKIKEPITSLITSTIKLNSTTCKITGVERKFKKTKVRVDLHSKSSISDILSCSGLALCSLTINNEQYGECITTSYHSTDQGSSIRCLLMYSGIPIQCTYNVSPLEITVVAPSLDFNSMEAVKESTTNWMNLIASIIRDNPKLTLMASILPIGMIIKTIKGFLTDMRQD</sequence>
<dbReference type="EMBL" id="MW328594">
    <property type="protein sequence ID" value="QWK51331.1"/>
    <property type="molecule type" value="Genomic_RNA"/>
</dbReference>